<dbReference type="GO" id="GO:0005524">
    <property type="term" value="F:ATP binding"/>
    <property type="evidence" value="ECO:0007669"/>
    <property type="project" value="UniProtKB-KW"/>
</dbReference>
<evidence type="ECO:0000313" key="3">
    <source>
        <dbReference type="EMBL" id="MDH7890976.1"/>
    </source>
</evidence>
<evidence type="ECO:0000259" key="2">
    <source>
        <dbReference type="Pfam" id="PF03008"/>
    </source>
</evidence>
<dbReference type="PANTHER" id="PTHR34704:SF2">
    <property type="entry name" value="ATPASE"/>
    <property type="match status" value="1"/>
</dbReference>
<dbReference type="Gene3D" id="3.40.50.300">
    <property type="entry name" value="P-loop containing nucleotide triphosphate hydrolases"/>
    <property type="match status" value="1"/>
</dbReference>
<keyword evidence="3" id="KW-0067">ATP-binding</keyword>
<dbReference type="SUPFAM" id="SSF46785">
    <property type="entry name" value="Winged helix' DNA-binding domain"/>
    <property type="match status" value="1"/>
</dbReference>
<dbReference type="InterPro" id="IPR011579">
    <property type="entry name" value="ATPase_dom"/>
</dbReference>
<dbReference type="EMBL" id="JAOPMH010000019">
    <property type="protein sequence ID" value="MDH7890976.1"/>
    <property type="molecule type" value="Genomic_DNA"/>
</dbReference>
<organism evidence="3 4">
    <name type="scientific">Bifidobacterium catenulatum subsp. kashiwanohense</name>
    <dbReference type="NCBI Taxonomy" id="630129"/>
    <lineage>
        <taxon>Bacteria</taxon>
        <taxon>Bacillati</taxon>
        <taxon>Actinomycetota</taxon>
        <taxon>Actinomycetes</taxon>
        <taxon>Bifidobacteriales</taxon>
        <taxon>Bifidobacteriaceae</taxon>
        <taxon>Bifidobacterium</taxon>
    </lineage>
</organism>
<comment type="caution">
    <text evidence="3">The sequence shown here is derived from an EMBL/GenBank/DDBJ whole genome shotgun (WGS) entry which is preliminary data.</text>
</comment>
<protein>
    <submittedName>
        <fullName evidence="3">ATP-binding protein</fullName>
    </submittedName>
</protein>
<dbReference type="RefSeq" id="WP_281106116.1">
    <property type="nucleotide sequence ID" value="NZ_JAOPMF010000020.1"/>
</dbReference>
<dbReference type="InterPro" id="IPR011335">
    <property type="entry name" value="Restrct_endonuc-II-like"/>
</dbReference>
<dbReference type="CDD" id="cd00090">
    <property type="entry name" value="HTH_ARSR"/>
    <property type="match status" value="1"/>
</dbReference>
<dbReference type="AlphaFoldDB" id="A0AA43T697"/>
<proteinExistence type="predicted"/>
<feature type="domain" description="ATPase" evidence="1">
    <location>
        <begin position="2"/>
        <end position="205"/>
    </location>
</feature>
<dbReference type="SUPFAM" id="SSF52540">
    <property type="entry name" value="P-loop containing nucleoside triphosphate hydrolases"/>
    <property type="match status" value="1"/>
</dbReference>
<sequence>MFVGRKQELATLEQQFSRHRFEMTVIYGRRRIGKTALIDQFVANKKTLYFTALQRSSAINLHLFTIQIANFFELPTLPDFTDWYSALQFIIAQAKTLNERFVFVFDEFPYAALMSESLPSEMQIAIDHGFKDLNCMIILSGSNEGFMESEVLGYKSPLYGRRTSQIRLQPLNYTAIGEFVPQSSVFDRINYYATFGGTPYYLTQLDPDADFETNVLNLCFNQLGLLHEEPMMLLREELREPALYASVLQAIAGGSSTPKIIAEHSGVDPNSINKYLRILEELGLVSRNVPFGERPEKSRKALYSIKDPFFAYWYQFVAPAQSAIESHAGQNAARQLAFNDAFTTYVGQQFEVICLQWLLKHNGENGENCAVPFLATQFGKWWGNDPRKREQTDIDIVLGNPQTKQLLMCECKWRNTPKETEAVEALRDRVGLIRGYGETHLMFFSKYPISDATQRKYEGQVTFISAEQLFA</sequence>
<reference evidence="3" key="2">
    <citation type="journal article" date="2023" name="Gut Microbes">
        <title>Characterization of Bifidobacterium kashiwanohense that utilizes both milk- and plant-derived oligosaccharides.</title>
        <authorList>
            <person name="Orihara K."/>
            <person name="Yahagi K."/>
            <person name="Saito Y."/>
            <person name="Watanabe Y."/>
            <person name="Sasai T."/>
            <person name="Hara T."/>
            <person name="Tsukuda N."/>
            <person name="Oki K."/>
            <person name="Fujimoto J."/>
            <person name="Matsuki T."/>
        </authorList>
    </citation>
    <scope>NUCLEOTIDE SEQUENCE</scope>
    <source>
        <strain evidence="3">YIT 13062</strain>
    </source>
</reference>
<dbReference type="Pfam" id="PF01637">
    <property type="entry name" value="ATPase_2"/>
    <property type="match status" value="1"/>
</dbReference>
<name>A0AA43T697_9BIFI</name>
<dbReference type="InterPro" id="IPR027417">
    <property type="entry name" value="P-loop_NTPase"/>
</dbReference>
<accession>A0AA43T697</accession>
<dbReference type="InterPro" id="IPR011991">
    <property type="entry name" value="ArsR-like_HTH"/>
</dbReference>
<feature type="domain" description="DUF234" evidence="2">
    <location>
        <begin position="313"/>
        <end position="421"/>
    </location>
</feature>
<keyword evidence="3" id="KW-0547">Nucleotide-binding</keyword>
<dbReference type="InterPro" id="IPR036390">
    <property type="entry name" value="WH_DNA-bd_sf"/>
</dbReference>
<dbReference type="Proteomes" id="UP001161916">
    <property type="component" value="Unassembled WGS sequence"/>
</dbReference>
<dbReference type="Pfam" id="PF03008">
    <property type="entry name" value="DUF234"/>
    <property type="match status" value="1"/>
</dbReference>
<reference evidence="3" key="1">
    <citation type="submission" date="2022-09" db="EMBL/GenBank/DDBJ databases">
        <authorList>
            <person name="Orihara K."/>
        </authorList>
    </citation>
    <scope>NUCLEOTIDE SEQUENCE</scope>
    <source>
        <strain evidence="3">YIT 13062</strain>
    </source>
</reference>
<dbReference type="PANTHER" id="PTHR34704">
    <property type="entry name" value="ATPASE"/>
    <property type="match status" value="1"/>
</dbReference>
<dbReference type="InterPro" id="IPR004256">
    <property type="entry name" value="DUF234"/>
</dbReference>
<evidence type="ECO:0000259" key="1">
    <source>
        <dbReference type="Pfam" id="PF01637"/>
    </source>
</evidence>
<dbReference type="SUPFAM" id="SSF52980">
    <property type="entry name" value="Restriction endonuclease-like"/>
    <property type="match status" value="1"/>
</dbReference>
<evidence type="ECO:0000313" key="4">
    <source>
        <dbReference type="Proteomes" id="UP001161916"/>
    </source>
</evidence>
<gene>
    <name evidence="3" type="ORF">OB951_10310</name>
</gene>